<proteinExistence type="predicted"/>
<dbReference type="Proteomes" id="UP000324222">
    <property type="component" value="Unassembled WGS sequence"/>
</dbReference>
<keyword evidence="2" id="KW-1185">Reference proteome</keyword>
<gene>
    <name evidence="1" type="ORF">E2C01_068922</name>
</gene>
<dbReference type="AlphaFoldDB" id="A0A5B7HY10"/>
<protein>
    <submittedName>
        <fullName evidence="1">Uncharacterized protein</fullName>
    </submittedName>
</protein>
<sequence>MAILNSAQHTTRKPTSYHYCTTFQASDNLVTSSGFLCQAAANSQAMFVSTESPATECGNLSPTFTSKSVNIIYKDEIPTDNNIAGNGFTVDL</sequence>
<accession>A0A5B7HY10</accession>
<reference evidence="1 2" key="1">
    <citation type="submission" date="2019-05" db="EMBL/GenBank/DDBJ databases">
        <title>Another draft genome of Portunus trituberculatus and its Hox gene families provides insights of decapod evolution.</title>
        <authorList>
            <person name="Jeong J.-H."/>
            <person name="Song I."/>
            <person name="Kim S."/>
            <person name="Choi T."/>
            <person name="Kim D."/>
            <person name="Ryu S."/>
            <person name="Kim W."/>
        </authorList>
    </citation>
    <scope>NUCLEOTIDE SEQUENCE [LARGE SCALE GENOMIC DNA]</scope>
    <source>
        <tissue evidence="1">Muscle</tissue>
    </source>
</reference>
<name>A0A5B7HY10_PORTR</name>
<organism evidence="1 2">
    <name type="scientific">Portunus trituberculatus</name>
    <name type="common">Swimming crab</name>
    <name type="synonym">Neptunus trituberculatus</name>
    <dbReference type="NCBI Taxonomy" id="210409"/>
    <lineage>
        <taxon>Eukaryota</taxon>
        <taxon>Metazoa</taxon>
        <taxon>Ecdysozoa</taxon>
        <taxon>Arthropoda</taxon>
        <taxon>Crustacea</taxon>
        <taxon>Multicrustacea</taxon>
        <taxon>Malacostraca</taxon>
        <taxon>Eumalacostraca</taxon>
        <taxon>Eucarida</taxon>
        <taxon>Decapoda</taxon>
        <taxon>Pleocyemata</taxon>
        <taxon>Brachyura</taxon>
        <taxon>Eubrachyura</taxon>
        <taxon>Portunoidea</taxon>
        <taxon>Portunidae</taxon>
        <taxon>Portuninae</taxon>
        <taxon>Portunus</taxon>
    </lineage>
</organism>
<evidence type="ECO:0000313" key="2">
    <source>
        <dbReference type="Proteomes" id="UP000324222"/>
    </source>
</evidence>
<evidence type="ECO:0000313" key="1">
    <source>
        <dbReference type="EMBL" id="MPC74559.1"/>
    </source>
</evidence>
<comment type="caution">
    <text evidence="1">The sequence shown here is derived from an EMBL/GenBank/DDBJ whole genome shotgun (WGS) entry which is preliminary data.</text>
</comment>
<dbReference type="EMBL" id="VSRR010039183">
    <property type="protein sequence ID" value="MPC74559.1"/>
    <property type="molecule type" value="Genomic_DNA"/>
</dbReference>